<dbReference type="CDD" id="cd00413">
    <property type="entry name" value="Glyco_hydrolase_16"/>
    <property type="match status" value="1"/>
</dbReference>
<dbReference type="Pfam" id="PF00722">
    <property type="entry name" value="Glyco_hydro_16"/>
    <property type="match status" value="1"/>
</dbReference>
<dbReference type="GO" id="GO:0005975">
    <property type="term" value="P:carbohydrate metabolic process"/>
    <property type="evidence" value="ECO:0007669"/>
    <property type="project" value="InterPro"/>
</dbReference>
<evidence type="ECO:0000256" key="1">
    <source>
        <dbReference type="ARBA" id="ARBA00006865"/>
    </source>
</evidence>
<dbReference type="SUPFAM" id="SSF49899">
    <property type="entry name" value="Concanavalin A-like lectins/glucanases"/>
    <property type="match status" value="1"/>
</dbReference>
<evidence type="ECO:0000256" key="2">
    <source>
        <dbReference type="SAM" id="SignalP"/>
    </source>
</evidence>
<dbReference type="PANTHER" id="PTHR10963">
    <property type="entry name" value="GLYCOSYL HYDROLASE-RELATED"/>
    <property type="match status" value="1"/>
</dbReference>
<evidence type="ECO:0000259" key="3">
    <source>
        <dbReference type="PROSITE" id="PS51762"/>
    </source>
</evidence>
<dbReference type="PANTHER" id="PTHR10963:SF55">
    <property type="entry name" value="GLYCOSIDE HYDROLASE FAMILY 16 PROTEIN"/>
    <property type="match status" value="1"/>
</dbReference>
<dbReference type="InterPro" id="IPR050546">
    <property type="entry name" value="Glycosyl_Hydrlase_16"/>
</dbReference>
<dbReference type="RefSeq" id="WP_194707254.1">
    <property type="nucleotide sequence ID" value="NZ_JADKPN010000007.1"/>
</dbReference>
<dbReference type="InterPro" id="IPR000757">
    <property type="entry name" value="Beta-glucanase-like"/>
</dbReference>
<reference evidence="4" key="1">
    <citation type="submission" date="2020-11" db="EMBL/GenBank/DDBJ databases">
        <title>Nocardioides sp. nov., isolated from Soil of Cynanchum wilfordii Hemsley rhizosphere.</title>
        <authorList>
            <person name="Lee J.-S."/>
            <person name="Suh M.K."/>
            <person name="Kim J.-S."/>
        </authorList>
    </citation>
    <scope>NUCLEOTIDE SEQUENCE</scope>
    <source>
        <strain evidence="4">KCTC 19275</strain>
    </source>
</reference>
<feature type="domain" description="GH16" evidence="3">
    <location>
        <begin position="127"/>
        <end position="400"/>
    </location>
</feature>
<name>A0A930VGB7_9ACTN</name>
<gene>
    <name evidence="4" type="ORF">ISU07_13155</name>
</gene>
<dbReference type="Gene3D" id="2.60.120.200">
    <property type="match status" value="1"/>
</dbReference>
<dbReference type="GO" id="GO:0004553">
    <property type="term" value="F:hydrolase activity, hydrolyzing O-glycosyl compounds"/>
    <property type="evidence" value="ECO:0007669"/>
    <property type="project" value="InterPro"/>
</dbReference>
<feature type="chain" id="PRO_5037414111" evidence="2">
    <location>
        <begin position="29"/>
        <end position="400"/>
    </location>
</feature>
<comment type="caution">
    <text evidence="4">The sequence shown here is derived from an EMBL/GenBank/DDBJ whole genome shotgun (WGS) entry which is preliminary data.</text>
</comment>
<dbReference type="InterPro" id="IPR013320">
    <property type="entry name" value="ConA-like_dom_sf"/>
</dbReference>
<dbReference type="Proteomes" id="UP000640489">
    <property type="component" value="Unassembled WGS sequence"/>
</dbReference>
<accession>A0A930VGB7</accession>
<dbReference type="PROSITE" id="PS51762">
    <property type="entry name" value="GH16_2"/>
    <property type="match status" value="1"/>
</dbReference>
<proteinExistence type="inferred from homology"/>
<comment type="similarity">
    <text evidence="1">Belongs to the glycosyl hydrolase 16 family.</text>
</comment>
<organism evidence="4 5">
    <name type="scientific">Nocardioides islandensis</name>
    <dbReference type="NCBI Taxonomy" id="433663"/>
    <lineage>
        <taxon>Bacteria</taxon>
        <taxon>Bacillati</taxon>
        <taxon>Actinomycetota</taxon>
        <taxon>Actinomycetes</taxon>
        <taxon>Propionibacteriales</taxon>
        <taxon>Nocardioidaceae</taxon>
        <taxon>Nocardioides</taxon>
    </lineage>
</organism>
<sequence length="400" mass="43919">MRARRATLPPVLSSVLLALLLVAPQTSAAPRSPVPTQRVRIEVLPPIAQMGALPADPSRAETVVTAAFRPHVRGRPVLLERKQDGAWVTARRSRQDAGGRVTFTAPRLVGGRAVAYRVIAAAYGRLPEKSSAPVRSTAWGSPAFVDTFDGAALGSAWQHRIQFYNPWGGRACSKGDPSAVVVAGGTLRLSVLADPARTSETCLPTDADGNPTSSDSYTWRLNGHVSTQHSFDFQYGVAAARMRFPQAQGQHGAFWLQPRGLLDDRPTPWGAEIDVIEYYGAQNGVRTRMSSTVHQHPAASPASTQTVGGPLTDPDRYLESRTDRWWRNFHVFSVEWTPREYVFRIDGQETLRTSRGVSHHPEFLILSLLSSDFELGRLGGDERLPQHADVDWVAAWPLPR</sequence>
<keyword evidence="2" id="KW-0732">Signal</keyword>
<feature type="signal peptide" evidence="2">
    <location>
        <begin position="1"/>
        <end position="28"/>
    </location>
</feature>
<evidence type="ECO:0000313" key="4">
    <source>
        <dbReference type="EMBL" id="MBF4764077.1"/>
    </source>
</evidence>
<dbReference type="EMBL" id="JADKPN010000007">
    <property type="protein sequence ID" value="MBF4764077.1"/>
    <property type="molecule type" value="Genomic_DNA"/>
</dbReference>
<dbReference type="AlphaFoldDB" id="A0A930VGB7"/>
<keyword evidence="5" id="KW-1185">Reference proteome</keyword>
<protein>
    <submittedName>
        <fullName evidence="4">Glycoside hydrolase family 16 protein</fullName>
    </submittedName>
</protein>
<evidence type="ECO:0000313" key="5">
    <source>
        <dbReference type="Proteomes" id="UP000640489"/>
    </source>
</evidence>
<keyword evidence="4" id="KW-0378">Hydrolase</keyword>